<dbReference type="EMBL" id="JAKUCV010000126">
    <property type="protein sequence ID" value="KAJ4851116.1"/>
    <property type="molecule type" value="Genomic_DNA"/>
</dbReference>
<comment type="caution">
    <text evidence="2">The sequence shown here is derived from an EMBL/GenBank/DDBJ whole genome shotgun (WGS) entry which is preliminary data.</text>
</comment>
<dbReference type="OrthoDB" id="1716531at2759"/>
<feature type="transmembrane region" description="Helical" evidence="1">
    <location>
        <begin position="6"/>
        <end position="27"/>
    </location>
</feature>
<evidence type="ECO:0000313" key="3">
    <source>
        <dbReference type="Proteomes" id="UP001141552"/>
    </source>
</evidence>
<reference evidence="2" key="1">
    <citation type="submission" date="2022-02" db="EMBL/GenBank/DDBJ databases">
        <authorList>
            <person name="Henning P.M."/>
            <person name="McCubbin A.G."/>
            <person name="Shore J.S."/>
        </authorList>
    </citation>
    <scope>NUCLEOTIDE SEQUENCE</scope>
    <source>
        <strain evidence="2">F60SS</strain>
        <tissue evidence="2">Leaves</tissue>
    </source>
</reference>
<dbReference type="AlphaFoldDB" id="A0A9Q0JQ43"/>
<reference evidence="2" key="2">
    <citation type="journal article" date="2023" name="Plants (Basel)">
        <title>Annotation of the Turnera subulata (Passifloraceae) Draft Genome Reveals the S-Locus Evolved after the Divergence of Turneroideae from Passifloroideae in a Stepwise Manner.</title>
        <authorList>
            <person name="Henning P.M."/>
            <person name="Roalson E.H."/>
            <person name="Mir W."/>
            <person name="McCubbin A.G."/>
            <person name="Shore J.S."/>
        </authorList>
    </citation>
    <scope>NUCLEOTIDE SEQUENCE</scope>
    <source>
        <strain evidence="2">F60SS</strain>
    </source>
</reference>
<dbReference type="Proteomes" id="UP001141552">
    <property type="component" value="Unassembled WGS sequence"/>
</dbReference>
<evidence type="ECO:0000256" key="1">
    <source>
        <dbReference type="SAM" id="Phobius"/>
    </source>
</evidence>
<keyword evidence="1" id="KW-1133">Transmembrane helix</keyword>
<accession>A0A9Q0JQ43</accession>
<protein>
    <submittedName>
        <fullName evidence="2">Uncharacterized protein</fullName>
    </submittedName>
</protein>
<proteinExistence type="predicted"/>
<sequence length="86" mass="9564">MISFWVTLGIGLLIYSMLLFPTVGRYYNSLPPISKPYGTLCLAFTTVVQLGLLDLGHIALIYPLAFSRFQILQRSVASFHITGTIL</sequence>
<name>A0A9Q0JQ43_9ROSI</name>
<evidence type="ECO:0000313" key="2">
    <source>
        <dbReference type="EMBL" id="KAJ4851116.1"/>
    </source>
</evidence>
<keyword evidence="1" id="KW-0472">Membrane</keyword>
<keyword evidence="1" id="KW-0812">Transmembrane</keyword>
<organism evidence="2 3">
    <name type="scientific">Turnera subulata</name>
    <dbReference type="NCBI Taxonomy" id="218843"/>
    <lineage>
        <taxon>Eukaryota</taxon>
        <taxon>Viridiplantae</taxon>
        <taxon>Streptophyta</taxon>
        <taxon>Embryophyta</taxon>
        <taxon>Tracheophyta</taxon>
        <taxon>Spermatophyta</taxon>
        <taxon>Magnoliopsida</taxon>
        <taxon>eudicotyledons</taxon>
        <taxon>Gunneridae</taxon>
        <taxon>Pentapetalae</taxon>
        <taxon>rosids</taxon>
        <taxon>fabids</taxon>
        <taxon>Malpighiales</taxon>
        <taxon>Passifloraceae</taxon>
        <taxon>Turnera</taxon>
    </lineage>
</organism>
<feature type="transmembrane region" description="Helical" evidence="1">
    <location>
        <begin position="39"/>
        <end position="65"/>
    </location>
</feature>
<gene>
    <name evidence="2" type="ORF">Tsubulata_040710</name>
</gene>
<keyword evidence="3" id="KW-1185">Reference proteome</keyword>